<name>A0AAN6RXA1_9PEZI</name>
<feature type="signal peptide" evidence="1">
    <location>
        <begin position="1"/>
        <end position="21"/>
    </location>
</feature>
<comment type="caution">
    <text evidence="2">The sequence shown here is derived from an EMBL/GenBank/DDBJ whole genome shotgun (WGS) entry which is preliminary data.</text>
</comment>
<evidence type="ECO:0000313" key="3">
    <source>
        <dbReference type="Proteomes" id="UP001303889"/>
    </source>
</evidence>
<organism evidence="2 3">
    <name type="scientific">Staphylotrichum tortipilum</name>
    <dbReference type="NCBI Taxonomy" id="2831512"/>
    <lineage>
        <taxon>Eukaryota</taxon>
        <taxon>Fungi</taxon>
        <taxon>Dikarya</taxon>
        <taxon>Ascomycota</taxon>
        <taxon>Pezizomycotina</taxon>
        <taxon>Sordariomycetes</taxon>
        <taxon>Sordariomycetidae</taxon>
        <taxon>Sordariales</taxon>
        <taxon>Chaetomiaceae</taxon>
        <taxon>Staphylotrichum</taxon>
    </lineage>
</organism>
<feature type="chain" id="PRO_5042970434" evidence="1">
    <location>
        <begin position="22"/>
        <end position="186"/>
    </location>
</feature>
<proteinExistence type="predicted"/>
<dbReference type="AlphaFoldDB" id="A0AAN6RXA1"/>
<reference evidence="2" key="1">
    <citation type="journal article" date="2023" name="Mol. Phylogenet. Evol.">
        <title>Genome-scale phylogeny and comparative genomics of the fungal order Sordariales.</title>
        <authorList>
            <person name="Hensen N."/>
            <person name="Bonometti L."/>
            <person name="Westerberg I."/>
            <person name="Brannstrom I.O."/>
            <person name="Guillou S."/>
            <person name="Cros-Aarteil S."/>
            <person name="Calhoun S."/>
            <person name="Haridas S."/>
            <person name="Kuo A."/>
            <person name="Mondo S."/>
            <person name="Pangilinan J."/>
            <person name="Riley R."/>
            <person name="LaButti K."/>
            <person name="Andreopoulos B."/>
            <person name="Lipzen A."/>
            <person name="Chen C."/>
            <person name="Yan M."/>
            <person name="Daum C."/>
            <person name="Ng V."/>
            <person name="Clum A."/>
            <person name="Steindorff A."/>
            <person name="Ohm R.A."/>
            <person name="Martin F."/>
            <person name="Silar P."/>
            <person name="Natvig D.O."/>
            <person name="Lalanne C."/>
            <person name="Gautier V."/>
            <person name="Ament-Velasquez S.L."/>
            <person name="Kruys A."/>
            <person name="Hutchinson M.I."/>
            <person name="Powell A.J."/>
            <person name="Barry K."/>
            <person name="Miller A.N."/>
            <person name="Grigoriev I.V."/>
            <person name="Debuchy R."/>
            <person name="Gladieux P."/>
            <person name="Hiltunen Thoren M."/>
            <person name="Johannesson H."/>
        </authorList>
    </citation>
    <scope>NUCLEOTIDE SEQUENCE</scope>
    <source>
        <strain evidence="2">CBS 103.79</strain>
    </source>
</reference>
<reference evidence="2" key="2">
    <citation type="submission" date="2023-05" db="EMBL/GenBank/DDBJ databases">
        <authorList>
            <consortium name="Lawrence Berkeley National Laboratory"/>
            <person name="Steindorff A."/>
            <person name="Hensen N."/>
            <person name="Bonometti L."/>
            <person name="Westerberg I."/>
            <person name="Brannstrom I.O."/>
            <person name="Guillou S."/>
            <person name="Cros-Aarteil S."/>
            <person name="Calhoun S."/>
            <person name="Haridas S."/>
            <person name="Kuo A."/>
            <person name="Mondo S."/>
            <person name="Pangilinan J."/>
            <person name="Riley R."/>
            <person name="Labutti K."/>
            <person name="Andreopoulos B."/>
            <person name="Lipzen A."/>
            <person name="Chen C."/>
            <person name="Yanf M."/>
            <person name="Daum C."/>
            <person name="Ng V."/>
            <person name="Clum A."/>
            <person name="Ohm R."/>
            <person name="Martin F."/>
            <person name="Silar P."/>
            <person name="Natvig D."/>
            <person name="Lalanne C."/>
            <person name="Gautier V."/>
            <person name="Ament-Velasquez S.L."/>
            <person name="Kruys A."/>
            <person name="Hutchinson M.I."/>
            <person name="Powell A.J."/>
            <person name="Barry K."/>
            <person name="Miller A.N."/>
            <person name="Grigoriev I.V."/>
            <person name="Debuchy R."/>
            <person name="Gladieux P."/>
            <person name="Thoren M.H."/>
            <person name="Johannesson H."/>
        </authorList>
    </citation>
    <scope>NUCLEOTIDE SEQUENCE</scope>
    <source>
        <strain evidence="2">CBS 103.79</strain>
    </source>
</reference>
<dbReference type="Proteomes" id="UP001303889">
    <property type="component" value="Unassembled WGS sequence"/>
</dbReference>
<sequence>MVSLRSFVAGVALVMAPVVTAITASEVAKGIDDLTKLSLDLQRPANSITIINAPLLVIGQGPFPQIILGFNQIVTTGTSLIQQANDLAPLAGPDADLVYNSYQKFANTHTALINLLISKATILDKVPIVGSPIAAVLRSDESIIDSLSITLINKVDAHATEISAEASTLNEALDLCIQRYTGITEG</sequence>
<evidence type="ECO:0000313" key="2">
    <source>
        <dbReference type="EMBL" id="KAK3905541.1"/>
    </source>
</evidence>
<evidence type="ECO:0000256" key="1">
    <source>
        <dbReference type="SAM" id="SignalP"/>
    </source>
</evidence>
<protein>
    <submittedName>
        <fullName evidence="2">Uncharacterized protein</fullName>
    </submittedName>
</protein>
<keyword evidence="1" id="KW-0732">Signal</keyword>
<dbReference type="EMBL" id="MU855354">
    <property type="protein sequence ID" value="KAK3905541.1"/>
    <property type="molecule type" value="Genomic_DNA"/>
</dbReference>
<accession>A0AAN6RXA1</accession>
<dbReference type="Pfam" id="PF17615">
    <property type="entry name" value="C166"/>
    <property type="match status" value="1"/>
</dbReference>
<keyword evidence="3" id="KW-1185">Reference proteome</keyword>
<gene>
    <name evidence="2" type="ORF">C8A05DRAFT_30604</name>
</gene>